<accession>A0AAJ5ZHN3</accession>
<reference evidence="4 5" key="1">
    <citation type="submission" date="2019-11" db="EMBL/GenBank/DDBJ databases">
        <authorList>
            <person name="Cho J.-C."/>
        </authorList>
    </citation>
    <scope>NUCLEOTIDE SEQUENCE [LARGE SCALE GENOMIC DNA]</scope>
    <source>
        <strain evidence="3 4">JH1073</strain>
        <strain evidence="2 5">JH702</strain>
    </source>
</reference>
<dbReference type="PANTHER" id="PTHR42899:SF1">
    <property type="entry name" value="SPERMATOGENESIS-ASSOCIATED PROTEIN 20"/>
    <property type="match status" value="1"/>
</dbReference>
<dbReference type="EMBL" id="CP046147">
    <property type="protein sequence ID" value="WFG39555.1"/>
    <property type="molecule type" value="Genomic_DNA"/>
</dbReference>
<protein>
    <submittedName>
        <fullName evidence="3">DUF255 domain-containing protein</fullName>
    </submittedName>
</protein>
<evidence type="ECO:0000313" key="4">
    <source>
        <dbReference type="Proteomes" id="UP001219901"/>
    </source>
</evidence>
<evidence type="ECO:0000313" key="2">
    <source>
        <dbReference type="EMBL" id="MDG0865702.1"/>
    </source>
</evidence>
<dbReference type="SUPFAM" id="SSF52833">
    <property type="entry name" value="Thioredoxin-like"/>
    <property type="match status" value="1"/>
</dbReference>
<name>A0AAJ5ZHN3_9CHLR</name>
<dbReference type="Pfam" id="PF03190">
    <property type="entry name" value="Thioredox_DsbH"/>
    <property type="match status" value="1"/>
</dbReference>
<dbReference type="InterPro" id="IPR008928">
    <property type="entry name" value="6-hairpin_glycosidase_sf"/>
</dbReference>
<organism evidence="3 4">
    <name type="scientific">Candidatus Lucifugimonas marina</name>
    <dbReference type="NCBI Taxonomy" id="3038979"/>
    <lineage>
        <taxon>Bacteria</taxon>
        <taxon>Bacillati</taxon>
        <taxon>Chloroflexota</taxon>
        <taxon>Dehalococcoidia</taxon>
        <taxon>SAR202 cluster</taxon>
        <taxon>Candidatus Lucifugimonadales</taxon>
        <taxon>Candidatus Lucifugimonadaceae</taxon>
        <taxon>Candidatus Lucifugimonas</taxon>
    </lineage>
</organism>
<dbReference type="Gene3D" id="3.40.30.10">
    <property type="entry name" value="Glutaredoxin"/>
    <property type="match status" value="1"/>
</dbReference>
<dbReference type="AlphaFoldDB" id="A0AAJ5ZHN3"/>
<reference evidence="4" key="3">
    <citation type="submission" date="2023-06" db="EMBL/GenBank/DDBJ databases">
        <title>Pangenomics reveal diversification of enzyme families and niche specialization in globally abundant SAR202 bacteria.</title>
        <authorList>
            <person name="Saw J.H.W."/>
        </authorList>
    </citation>
    <scope>NUCLEOTIDE SEQUENCE [LARGE SCALE GENOMIC DNA]</scope>
    <source>
        <strain evidence="4">JH1073</strain>
    </source>
</reference>
<dbReference type="CDD" id="cd02955">
    <property type="entry name" value="SSP411"/>
    <property type="match status" value="1"/>
</dbReference>
<reference evidence="3" key="2">
    <citation type="journal article" date="2023" name="Nat. Commun.">
        <title>Cultivation of marine bacteria of the SAR202 clade.</title>
        <authorList>
            <person name="Lim Y."/>
            <person name="Seo J.H."/>
            <person name="Giovannoni S.J."/>
            <person name="Kang I."/>
            <person name="Cho J.C."/>
        </authorList>
    </citation>
    <scope>NUCLEOTIDE SEQUENCE</scope>
    <source>
        <strain evidence="3">JH1073</strain>
    </source>
</reference>
<evidence type="ECO:0000259" key="1">
    <source>
        <dbReference type="Pfam" id="PF03190"/>
    </source>
</evidence>
<proteinExistence type="predicted"/>
<keyword evidence="4" id="KW-1185">Reference proteome</keyword>
<dbReference type="Proteomes" id="UP001321249">
    <property type="component" value="Unassembled WGS sequence"/>
</dbReference>
<evidence type="ECO:0000313" key="3">
    <source>
        <dbReference type="EMBL" id="WFG39555.1"/>
    </source>
</evidence>
<dbReference type="Gene3D" id="1.50.10.10">
    <property type="match status" value="2"/>
</dbReference>
<dbReference type="RefSeq" id="WP_342823378.1">
    <property type="nucleotide sequence ID" value="NZ_CP046146.1"/>
</dbReference>
<gene>
    <name evidence="2" type="ORF">GKO46_01260</name>
    <name evidence="3" type="ORF">GKO48_07965</name>
</gene>
<dbReference type="GO" id="GO:0005975">
    <property type="term" value="P:carbohydrate metabolic process"/>
    <property type="evidence" value="ECO:0007669"/>
    <property type="project" value="InterPro"/>
</dbReference>
<dbReference type="PANTHER" id="PTHR42899">
    <property type="entry name" value="SPERMATOGENESIS-ASSOCIATED PROTEIN 20"/>
    <property type="match status" value="1"/>
</dbReference>
<dbReference type="SUPFAM" id="SSF48208">
    <property type="entry name" value="Six-hairpin glycosidases"/>
    <property type="match status" value="1"/>
</dbReference>
<dbReference type="EMBL" id="WMBE01000001">
    <property type="protein sequence ID" value="MDG0865702.1"/>
    <property type="molecule type" value="Genomic_DNA"/>
</dbReference>
<sequence>MPNRLANETSPYLLQHKDNPVDWYPWGEEALSAARLLDKPILLSIGYSSCHWCHVMAHESFENESIAAVMNTGFVNIKVDREELPDVDSIYMTAVQAMTGSGGWPLTVFITPDGQPFYGGTYFPPEDRPNMAGFPRVLTAVADAYATKRSELLENSQQVVNAIREQSTPQKNDGTVDESLIFGSFTHLAGNADQENGGSQGAPKFPQPMVYELLLRYWKRTGSSQVLDIVNLTLEKMAHGGIYDQIGGGFARYSVDDAWLVPHFEKMLYDNAQLVSLYLHAYQATKKPLYRRIVEETLEYVTREMTHAAGGFYSASDADSEGVEGKFFVWTPAEIDEVLEPSDAELAKAYWGVSEEGNFEGSNILHLPISQAEFLSRSGQEPLELLADIERVREILLEARSKRIAPGIDDKILVSWNSLMLKAFAEAGAVFENPEWVDIAQKNARLLLDQVRDSEGRLLHTWKATSATEGDARLLGYLDDHAYLIEALLVLYEATFDFSYIDEARALADQMIERFWDKDWEVFYDTSLEHSKLLVRPRDVLDNAVPSGGAVAALALQRLGVITGQTDYAAKAEASMKALIPHMEQAPSAVTSWLTAVDFLRSNSQEVVLIGDAADPVIADMKRELRSSFAPNTVLAGSNGDASEDAASPLLASREQVNGKATAFVCENYACKLPVTSVAEMVELLS</sequence>
<dbReference type="InterPro" id="IPR036249">
    <property type="entry name" value="Thioredoxin-like_sf"/>
</dbReference>
<feature type="domain" description="Spermatogenesis-associated protein 20-like TRX" evidence="1">
    <location>
        <begin position="2"/>
        <end position="163"/>
    </location>
</feature>
<dbReference type="InterPro" id="IPR012341">
    <property type="entry name" value="6hp_glycosidase-like_sf"/>
</dbReference>
<dbReference type="InterPro" id="IPR004879">
    <property type="entry name" value="Ssp411-like_TRX"/>
</dbReference>
<evidence type="ECO:0000313" key="5">
    <source>
        <dbReference type="Proteomes" id="UP001321249"/>
    </source>
</evidence>
<dbReference type="InterPro" id="IPR024705">
    <property type="entry name" value="Ssp411"/>
</dbReference>
<dbReference type="Proteomes" id="UP001219901">
    <property type="component" value="Chromosome"/>
</dbReference>
<dbReference type="PIRSF" id="PIRSF006402">
    <property type="entry name" value="UCP006402_thioredoxin"/>
    <property type="match status" value="1"/>
</dbReference>